<comment type="cofactor">
    <cofactor evidence="1">
        <name>[4Fe-4S] cluster</name>
        <dbReference type="ChEBI" id="CHEBI:49883"/>
    </cofactor>
</comment>
<evidence type="ECO:0000256" key="1">
    <source>
        <dbReference type="ARBA" id="ARBA00001966"/>
    </source>
</evidence>
<evidence type="ECO:0000313" key="8">
    <source>
        <dbReference type="EMBL" id="KGN91989.1"/>
    </source>
</evidence>
<evidence type="ECO:0000256" key="4">
    <source>
        <dbReference type="ARBA" id="ARBA00022723"/>
    </source>
</evidence>
<keyword evidence="9" id="KW-1185">Reference proteome</keyword>
<keyword evidence="3" id="KW-0949">S-adenosyl-L-methionine</keyword>
<evidence type="ECO:0000313" key="9">
    <source>
        <dbReference type="Proteomes" id="UP000030101"/>
    </source>
</evidence>
<dbReference type="PANTHER" id="PTHR11135:SF1">
    <property type="entry name" value="PROTEIN YHCC"/>
    <property type="match status" value="1"/>
</dbReference>
<keyword evidence="5" id="KW-0408">Iron</keyword>
<evidence type="ECO:0000259" key="7">
    <source>
        <dbReference type="PROSITE" id="PS51918"/>
    </source>
</evidence>
<keyword evidence="4" id="KW-0479">Metal-binding</keyword>
<feature type="domain" description="Radical SAM core" evidence="7">
    <location>
        <begin position="18"/>
        <end position="264"/>
    </location>
</feature>
<dbReference type="Gene3D" id="3.80.30.20">
    <property type="entry name" value="tm_1862 like domain"/>
    <property type="match status" value="1"/>
</dbReference>
<dbReference type="InterPro" id="IPR039661">
    <property type="entry name" value="ELP3"/>
</dbReference>
<proteinExistence type="predicted"/>
<accession>A0ABR4XJY1</accession>
<protein>
    <submittedName>
        <fullName evidence="8">Radical SAM protein</fullName>
    </submittedName>
</protein>
<keyword evidence="2" id="KW-0004">4Fe-4S</keyword>
<dbReference type="InterPro" id="IPR006638">
    <property type="entry name" value="Elp3/MiaA/NifB-like_rSAM"/>
</dbReference>
<evidence type="ECO:0000256" key="2">
    <source>
        <dbReference type="ARBA" id="ARBA00022485"/>
    </source>
</evidence>
<comment type="caution">
    <text evidence="8">The sequence shown here is derived from an EMBL/GenBank/DDBJ whole genome shotgun (WGS) entry which is preliminary data.</text>
</comment>
<dbReference type="NCBIfam" id="TIGR01212">
    <property type="entry name" value="TIGR01212 family radical SAM protein"/>
    <property type="match status" value="1"/>
</dbReference>
<dbReference type="Proteomes" id="UP000030101">
    <property type="component" value="Unassembled WGS sequence"/>
</dbReference>
<evidence type="ECO:0000256" key="6">
    <source>
        <dbReference type="ARBA" id="ARBA00023014"/>
    </source>
</evidence>
<dbReference type="PROSITE" id="PS51918">
    <property type="entry name" value="RADICAL_SAM"/>
    <property type="match status" value="1"/>
</dbReference>
<dbReference type="SFLD" id="SFLDG01082">
    <property type="entry name" value="B12-binding_domain_containing"/>
    <property type="match status" value="1"/>
</dbReference>
<name>A0ABR4XJY1_9PORP</name>
<dbReference type="SUPFAM" id="SSF102114">
    <property type="entry name" value="Radical SAM enzymes"/>
    <property type="match status" value="1"/>
</dbReference>
<dbReference type="InterPro" id="IPR058240">
    <property type="entry name" value="rSAM_sf"/>
</dbReference>
<dbReference type="InterPro" id="IPR032432">
    <property type="entry name" value="Radical_SAM_C"/>
</dbReference>
<dbReference type="Pfam" id="PF04055">
    <property type="entry name" value="Radical_SAM"/>
    <property type="match status" value="1"/>
</dbReference>
<dbReference type="PANTHER" id="PTHR11135">
    <property type="entry name" value="HISTONE ACETYLTRANSFERASE-RELATED"/>
    <property type="match status" value="1"/>
</dbReference>
<dbReference type="CDD" id="cd01335">
    <property type="entry name" value="Radical_SAM"/>
    <property type="match status" value="1"/>
</dbReference>
<evidence type="ECO:0000256" key="3">
    <source>
        <dbReference type="ARBA" id="ARBA00022691"/>
    </source>
</evidence>
<sequence length="312" mass="35730">MKYPLPYADFASHLREIFPHYKVQKISLNAGCTCPNKDGIKGFGGCTYCNNSSFTPQYTLKTEPIIEQLQLGIDFFRRKYKDMKFLAYFQSYTNTYGDVDELIRKYETAIAYPDVVGLIIGTRPDCMPDEILNYLKSLKRDKELYVAVEYGMESTSNTVLERVNRGHTFEESVEAIQRTAEADIPVGGHFIFGLPGEDRDAIVKSAALISSLPLNSIKIHQLQVLRGTKLGADFLKGEVNDLPLFTYEEYLELVADFLCHLRPDMYVDRFVSSSPPHMVIAPQWGMKNYYFTLKLVSYMRENGLFQGQKYCR</sequence>
<keyword evidence="6" id="KW-0411">Iron-sulfur</keyword>
<reference evidence="8 9" key="1">
    <citation type="submission" date="2014-08" db="EMBL/GenBank/DDBJ databases">
        <title>Porphyromonas canoris strain:OH2762 Genome sequencing.</title>
        <authorList>
            <person name="Wallis C."/>
            <person name="Deusch O."/>
            <person name="O'Flynn C."/>
            <person name="Davis I."/>
            <person name="Jospin G."/>
            <person name="Darling A.E."/>
            <person name="Coil D.A."/>
            <person name="Alexiev A."/>
            <person name="Horsfall A."/>
            <person name="Kirkwood N."/>
            <person name="Harris S."/>
            <person name="Eisen J.A."/>
        </authorList>
    </citation>
    <scope>NUCLEOTIDE SEQUENCE [LARGE SCALE GENOMIC DNA]</scope>
    <source>
        <strain evidence="9">COT-108 OH2762</strain>
    </source>
</reference>
<organism evidence="8 9">
    <name type="scientific">Porphyromonas canoris</name>
    <dbReference type="NCBI Taxonomy" id="36875"/>
    <lineage>
        <taxon>Bacteria</taxon>
        <taxon>Pseudomonadati</taxon>
        <taxon>Bacteroidota</taxon>
        <taxon>Bacteroidia</taxon>
        <taxon>Bacteroidales</taxon>
        <taxon>Porphyromonadaceae</taxon>
        <taxon>Porphyromonas</taxon>
    </lineage>
</organism>
<evidence type="ECO:0000256" key="5">
    <source>
        <dbReference type="ARBA" id="ARBA00023004"/>
    </source>
</evidence>
<dbReference type="SFLD" id="SFLDG01086">
    <property type="entry name" value="elongater_protein-like"/>
    <property type="match status" value="1"/>
</dbReference>
<dbReference type="Pfam" id="PF16199">
    <property type="entry name" value="Radical_SAM_C"/>
    <property type="match status" value="1"/>
</dbReference>
<dbReference type="RefSeq" id="WP_036791769.1">
    <property type="nucleotide sequence ID" value="NZ_JQZV01000013.1"/>
</dbReference>
<dbReference type="SFLD" id="SFLDS00029">
    <property type="entry name" value="Radical_SAM"/>
    <property type="match status" value="1"/>
</dbReference>
<dbReference type="InterPro" id="IPR007197">
    <property type="entry name" value="rSAM"/>
</dbReference>
<dbReference type="SFLD" id="SFLDG01091">
    <property type="entry name" value="uncharacterized_CHP01210-like"/>
    <property type="match status" value="1"/>
</dbReference>
<dbReference type="InterPro" id="IPR023404">
    <property type="entry name" value="rSAM_horseshoe"/>
</dbReference>
<gene>
    <name evidence="8" type="ORF">HQ43_08045</name>
</gene>
<dbReference type="InterPro" id="IPR005911">
    <property type="entry name" value="YhcC-like"/>
</dbReference>
<dbReference type="EMBL" id="JQZV01000013">
    <property type="protein sequence ID" value="KGN91989.1"/>
    <property type="molecule type" value="Genomic_DNA"/>
</dbReference>
<dbReference type="SMART" id="SM00729">
    <property type="entry name" value="Elp3"/>
    <property type="match status" value="1"/>
</dbReference>